<protein>
    <submittedName>
        <fullName evidence="2">Uncharacterized protein</fullName>
    </submittedName>
</protein>
<accession>A0A382KTR8</accession>
<sequence length="83" mass="9313">MSKDKENTLKKCPECGSYSLIPLVYGLMSEEARIERGKKGEYAWGGCKISQATDYCKDCEKSFGGKPLKSQDSNSDSLFRKFN</sequence>
<evidence type="ECO:0000256" key="1">
    <source>
        <dbReference type="SAM" id="MobiDB-lite"/>
    </source>
</evidence>
<evidence type="ECO:0000313" key="2">
    <source>
        <dbReference type="EMBL" id="SVC28184.1"/>
    </source>
</evidence>
<organism evidence="2">
    <name type="scientific">marine metagenome</name>
    <dbReference type="NCBI Taxonomy" id="408172"/>
    <lineage>
        <taxon>unclassified sequences</taxon>
        <taxon>metagenomes</taxon>
        <taxon>ecological metagenomes</taxon>
    </lineage>
</organism>
<reference evidence="2" key="1">
    <citation type="submission" date="2018-05" db="EMBL/GenBank/DDBJ databases">
        <authorList>
            <person name="Lanie J.A."/>
            <person name="Ng W.-L."/>
            <person name="Kazmierczak K.M."/>
            <person name="Andrzejewski T.M."/>
            <person name="Davidsen T.M."/>
            <person name="Wayne K.J."/>
            <person name="Tettelin H."/>
            <person name="Glass J.I."/>
            <person name="Rusch D."/>
            <person name="Podicherti R."/>
            <person name="Tsui H.-C.T."/>
            <person name="Winkler M.E."/>
        </authorList>
    </citation>
    <scope>NUCLEOTIDE SEQUENCE</scope>
</reference>
<name>A0A382KTR8_9ZZZZ</name>
<feature type="region of interest" description="Disordered" evidence="1">
    <location>
        <begin position="63"/>
        <end position="83"/>
    </location>
</feature>
<proteinExistence type="predicted"/>
<dbReference type="AlphaFoldDB" id="A0A382KTR8"/>
<gene>
    <name evidence="2" type="ORF">METZ01_LOCUS281038</name>
</gene>
<dbReference type="EMBL" id="UINC01082949">
    <property type="protein sequence ID" value="SVC28184.1"/>
    <property type="molecule type" value="Genomic_DNA"/>
</dbReference>